<protein>
    <submittedName>
        <fullName evidence="1">Uncharacterized protein</fullName>
    </submittedName>
</protein>
<keyword evidence="2" id="KW-1185">Reference proteome</keyword>
<dbReference type="Proteomes" id="UP000199501">
    <property type="component" value="Unassembled WGS sequence"/>
</dbReference>
<organism evidence="1 2">
    <name type="scientific">Actinokineospora iranica</name>
    <dbReference type="NCBI Taxonomy" id="1271860"/>
    <lineage>
        <taxon>Bacteria</taxon>
        <taxon>Bacillati</taxon>
        <taxon>Actinomycetota</taxon>
        <taxon>Actinomycetes</taxon>
        <taxon>Pseudonocardiales</taxon>
        <taxon>Pseudonocardiaceae</taxon>
        <taxon>Actinokineospora</taxon>
    </lineage>
</organism>
<reference evidence="2" key="1">
    <citation type="submission" date="2016-10" db="EMBL/GenBank/DDBJ databases">
        <authorList>
            <person name="Varghese N."/>
            <person name="Submissions S."/>
        </authorList>
    </citation>
    <scope>NUCLEOTIDE SEQUENCE [LARGE SCALE GENOMIC DNA]</scope>
    <source>
        <strain evidence="2">IBRC-M 10403</strain>
    </source>
</reference>
<dbReference type="EMBL" id="FMZZ01000001">
    <property type="protein sequence ID" value="SDC34317.1"/>
    <property type="molecule type" value="Genomic_DNA"/>
</dbReference>
<accession>A0A1G6KTQ9</accession>
<feature type="non-terminal residue" evidence="1">
    <location>
        <position position="33"/>
    </location>
</feature>
<dbReference type="AlphaFoldDB" id="A0A1G6KTQ9"/>
<sequence>MFQILAAAVSCVLPGRSPDTHRIVPSGDATTCG</sequence>
<proteinExistence type="predicted"/>
<evidence type="ECO:0000313" key="2">
    <source>
        <dbReference type="Proteomes" id="UP000199501"/>
    </source>
</evidence>
<name>A0A1G6KTQ9_9PSEU</name>
<gene>
    <name evidence="1" type="ORF">SAMN05216174_1011091</name>
</gene>
<evidence type="ECO:0000313" key="1">
    <source>
        <dbReference type="EMBL" id="SDC34317.1"/>
    </source>
</evidence>